<feature type="compositionally biased region" description="Low complexity" evidence="3">
    <location>
        <begin position="527"/>
        <end position="546"/>
    </location>
</feature>
<dbReference type="Gene3D" id="3.30.1540.20">
    <property type="entry name" value="MutL, C-terminal domain, dimerisation subdomain"/>
    <property type="match status" value="1"/>
</dbReference>
<dbReference type="GO" id="GO:0032300">
    <property type="term" value="C:mismatch repair complex"/>
    <property type="evidence" value="ECO:0000318"/>
    <property type="project" value="GO_Central"/>
</dbReference>
<dbReference type="VEuPathDB" id="AmoebaDB:DICPUDRAFT_153264"/>
<dbReference type="SMART" id="SM01340">
    <property type="entry name" value="DNA_mis_repair"/>
    <property type="match status" value="1"/>
</dbReference>
<name>F0ZNG3_DICPU</name>
<evidence type="ECO:0000313" key="7">
    <source>
        <dbReference type="Proteomes" id="UP000001064"/>
    </source>
</evidence>
<dbReference type="GO" id="GO:0030983">
    <property type="term" value="F:mismatched DNA binding"/>
    <property type="evidence" value="ECO:0007669"/>
    <property type="project" value="InterPro"/>
</dbReference>
<dbReference type="SUPFAM" id="SSF55874">
    <property type="entry name" value="ATPase domain of HSP90 chaperone/DNA topoisomerase II/histidine kinase"/>
    <property type="match status" value="1"/>
</dbReference>
<feature type="compositionally biased region" description="Acidic residues" evidence="3">
    <location>
        <begin position="1184"/>
        <end position="1194"/>
    </location>
</feature>
<dbReference type="InterPro" id="IPR037198">
    <property type="entry name" value="MutL_C_sf"/>
</dbReference>
<dbReference type="InterPro" id="IPR014790">
    <property type="entry name" value="MutL_C"/>
</dbReference>
<dbReference type="Gene3D" id="3.30.565.10">
    <property type="entry name" value="Histidine kinase-like ATPase, C-terminal domain"/>
    <property type="match status" value="1"/>
</dbReference>
<dbReference type="GO" id="GO:0016887">
    <property type="term" value="F:ATP hydrolysis activity"/>
    <property type="evidence" value="ECO:0000318"/>
    <property type="project" value="GO_Central"/>
</dbReference>
<dbReference type="SMART" id="SM00853">
    <property type="entry name" value="MutL_C"/>
    <property type="match status" value="1"/>
</dbReference>
<dbReference type="PANTHER" id="PTHR10073">
    <property type="entry name" value="DNA MISMATCH REPAIR PROTEIN MLH, PMS, MUTL"/>
    <property type="match status" value="1"/>
</dbReference>
<feature type="compositionally biased region" description="Pro residues" evidence="3">
    <location>
        <begin position="982"/>
        <end position="992"/>
    </location>
</feature>
<gene>
    <name evidence="6" type="ORF">DICPUDRAFT_153264</name>
</gene>
<dbReference type="InterPro" id="IPR042121">
    <property type="entry name" value="MutL_C_regsub"/>
</dbReference>
<dbReference type="EMBL" id="GL871094">
    <property type="protein sequence ID" value="EGC34526.1"/>
    <property type="molecule type" value="Genomic_DNA"/>
</dbReference>
<dbReference type="Proteomes" id="UP000001064">
    <property type="component" value="Unassembled WGS sequence"/>
</dbReference>
<evidence type="ECO:0000259" key="4">
    <source>
        <dbReference type="SMART" id="SM00853"/>
    </source>
</evidence>
<dbReference type="Gene3D" id="3.30.230.10">
    <property type="match status" value="1"/>
</dbReference>
<dbReference type="InterPro" id="IPR020568">
    <property type="entry name" value="Ribosomal_Su5_D2-typ_SF"/>
</dbReference>
<keyword evidence="2" id="KW-0227">DNA damage</keyword>
<evidence type="ECO:0000313" key="6">
    <source>
        <dbReference type="EMBL" id="EGC34526.1"/>
    </source>
</evidence>
<dbReference type="KEGG" id="dpp:DICPUDRAFT_153264"/>
<dbReference type="InterPro" id="IPR042120">
    <property type="entry name" value="MutL_C_dimsub"/>
</dbReference>
<dbReference type="InterPro" id="IPR036890">
    <property type="entry name" value="HATPase_C_sf"/>
</dbReference>
<reference evidence="7" key="1">
    <citation type="journal article" date="2011" name="Genome Biol.">
        <title>Comparative genomics of the social amoebae Dictyostelium discoideum and Dictyostelium purpureum.</title>
        <authorList>
            <consortium name="US DOE Joint Genome Institute (JGI-PGF)"/>
            <person name="Sucgang R."/>
            <person name="Kuo A."/>
            <person name="Tian X."/>
            <person name="Salerno W."/>
            <person name="Parikh A."/>
            <person name="Feasley C.L."/>
            <person name="Dalin E."/>
            <person name="Tu H."/>
            <person name="Huang E."/>
            <person name="Barry K."/>
            <person name="Lindquist E."/>
            <person name="Shapiro H."/>
            <person name="Bruce D."/>
            <person name="Schmutz J."/>
            <person name="Salamov A."/>
            <person name="Fey P."/>
            <person name="Gaudet P."/>
            <person name="Anjard C."/>
            <person name="Babu M.M."/>
            <person name="Basu S."/>
            <person name="Bushmanova Y."/>
            <person name="van der Wel H."/>
            <person name="Katoh-Kurasawa M."/>
            <person name="Dinh C."/>
            <person name="Coutinho P.M."/>
            <person name="Saito T."/>
            <person name="Elias M."/>
            <person name="Schaap P."/>
            <person name="Kay R.R."/>
            <person name="Henrissat B."/>
            <person name="Eichinger L."/>
            <person name="Rivero F."/>
            <person name="Putnam N.H."/>
            <person name="West C.M."/>
            <person name="Loomis W.F."/>
            <person name="Chisholm R.L."/>
            <person name="Shaulsky G."/>
            <person name="Strassmann J.E."/>
            <person name="Queller D.C."/>
            <person name="Kuspa A."/>
            <person name="Grigoriev I.V."/>
        </authorList>
    </citation>
    <scope>NUCLEOTIDE SEQUENCE [LARGE SCALE GENOMIC DNA]</scope>
    <source>
        <strain evidence="7">QSDP1</strain>
    </source>
</reference>
<dbReference type="InterPro" id="IPR013507">
    <property type="entry name" value="DNA_mismatch_S5_2-like"/>
</dbReference>
<feature type="region of interest" description="Disordered" evidence="3">
    <location>
        <begin position="487"/>
        <end position="508"/>
    </location>
</feature>
<feature type="compositionally biased region" description="Basic and acidic residues" evidence="3">
    <location>
        <begin position="430"/>
        <end position="441"/>
    </location>
</feature>
<dbReference type="InParanoid" id="F0ZNG3"/>
<feature type="region of interest" description="Disordered" evidence="3">
    <location>
        <begin position="957"/>
        <end position="1022"/>
    </location>
</feature>
<keyword evidence="7" id="KW-1185">Reference proteome</keyword>
<feature type="domain" description="MutL C-terminal dimerisation" evidence="4">
    <location>
        <begin position="1282"/>
        <end position="1426"/>
    </location>
</feature>
<accession>F0ZNG3</accession>
<organism evidence="6 7">
    <name type="scientific">Dictyostelium purpureum</name>
    <name type="common">Slime mold</name>
    <dbReference type="NCBI Taxonomy" id="5786"/>
    <lineage>
        <taxon>Eukaryota</taxon>
        <taxon>Amoebozoa</taxon>
        <taxon>Evosea</taxon>
        <taxon>Eumycetozoa</taxon>
        <taxon>Dictyostelia</taxon>
        <taxon>Dictyosteliales</taxon>
        <taxon>Dictyosteliaceae</taxon>
        <taxon>Dictyostelium</taxon>
    </lineage>
</organism>
<feature type="compositionally biased region" description="Low complexity" evidence="3">
    <location>
        <begin position="491"/>
        <end position="506"/>
    </location>
</feature>
<dbReference type="Gene3D" id="3.30.1370.100">
    <property type="entry name" value="MutL, C-terminal domain, regulatory subdomain"/>
    <property type="match status" value="1"/>
</dbReference>
<dbReference type="InterPro" id="IPR038973">
    <property type="entry name" value="MutL/Mlh/Pms-like"/>
</dbReference>
<evidence type="ECO:0000256" key="1">
    <source>
        <dbReference type="ARBA" id="ARBA00006082"/>
    </source>
</evidence>
<dbReference type="Pfam" id="PF01119">
    <property type="entry name" value="DNA_mis_repair"/>
    <property type="match status" value="1"/>
</dbReference>
<dbReference type="FunCoup" id="F0ZNG3">
    <property type="interactions" value="36"/>
</dbReference>
<sequence length="1482" mass="169588">MNNNNNNNNNKSDNLNNNIIKKLEEDVSLKVRSSAVIVSLEQAIEEIVFNSIDAQATSIVISINLSNLTFEVKDNGFGINYGNFKTIGEHSCTSKINKLTDLKSLSTFGYRGESLASLSDVSNLDIVSTSNNNTVQKTFNFGKCEQFKTIDSQDSIHNKPISNGTVVKVRDLFKNFPVRRQNLFHPNLKLILKKRIEIIALSFPNIRFSVYDETKSLNILKTPKDTSFMSYFKHFYGQEMANKLEFIVSEGFPNEKSFYLSGYVSSPQKKGHPNKSFQYFYLNNRIVLNTKLHRHINQLYHKFRLFNATRRAHANTSKIPKKEVIDSNPIFILFLKCSQLEYERSYEPSSKTFLEFNDWKKPLGEIQNVITKFLTRFRENDTLLYENNSKRSDPSSALDVSIFEDSISDDVNNSQLEENEEDGFDLGYNKNDDNNEGDNYRENQGFADFFQDEDENKESFNNTEFLNQFDSKRKKEEKFINDILPDSYFLSEKPSPSKSQSPPFKSVVTPSKLSLQNISLQNNISPTKVNTTTTTTTTTTKTTTNTSPYKSKFSYSPTSSPTHSSQNYSQSPQNQSQTSIQLAQQFNSTLQPLSSSSSSEQSITTSSQSPSSSQSNNQSSSQKSSLKSGGSSPLFILANKERKSDRDEDFESFGKDDSILKPSPNKKFKQQPIKEDQKKKDETEDEINYIDFSLRYSDTDSEDTILENLASPPKPQPLPQKPSSYFSTKELLNPKDKEELPKPIYTIATTATTAATTETKAPIETATTTANLLINENVELSNSKAIVCYENNNSNTNNNSNDNNNTNKEIVPYVKREPNLLDEHHLANYNPTFKNEEEIVLRGRRGYIENSDEEANYNNKANYSLKVSSYREVIDLENDETTTITTTTTTIKSVKTVSVKKKGTGGNINHYRVKREHPILIKKEDYKELADNASTFSKSNETNDSLFEHSYVDIVPFEISDDESEEETKVMDTGLEENITPPSSPQASPPQASPLKNQRKQKDPFIKQENDSPTKKQKIEDKVVINLESDSEDYVYSNSIKSPPKATNTSTFFIRRENSENTAIFSKYFKSNMDNYNARDDNTSNTTPILRDTKLLNISTETDLPSTESAFSDDEYVKKKVTFDIDKNQFFSPPQSYYEEEEEIESTNINNRDEKETVYQIKKENNSSSISVKQEKILKQKKEDEDDEDLDDETNCPTHNHQHHNCSHEDENFVHDTDYSRIELMKVYKHNNNSISQYFDGRKNTNNNTTETSTNMGPFIKELLTQKCQEIIPREMLKDFKFITQWDKKFLVCEANGIVLVLDQHAVSERIKLETLEKKYFGENKFDLCPMPERSRWSLTAYELELMKIYSKNLEDWGFEWRSNPTSITILQVPMFCLVGLGVNDLREFLYLLENNKGSPSTKPPAAHRILASKACRTAIKFGHNLTKEVCIKLLEDLNECNIPFQCAHGRPSIIPLINYSSLFKNLNQYNNNNNNNNNNKR</sequence>
<proteinExistence type="inferred from homology"/>
<feature type="region of interest" description="Disordered" evidence="3">
    <location>
        <begin position="524"/>
        <end position="684"/>
    </location>
</feature>
<evidence type="ECO:0000256" key="2">
    <source>
        <dbReference type="ARBA" id="ARBA00022763"/>
    </source>
</evidence>
<dbReference type="GO" id="GO:0005524">
    <property type="term" value="F:ATP binding"/>
    <property type="evidence" value="ECO:0007669"/>
    <property type="project" value="InterPro"/>
</dbReference>
<evidence type="ECO:0000256" key="3">
    <source>
        <dbReference type="SAM" id="MobiDB-lite"/>
    </source>
</evidence>
<feature type="compositionally biased region" description="Basic and acidic residues" evidence="3">
    <location>
        <begin position="1173"/>
        <end position="1183"/>
    </location>
</feature>
<dbReference type="Pfam" id="PF08676">
    <property type="entry name" value="MutL_C"/>
    <property type="match status" value="1"/>
</dbReference>
<dbReference type="GeneID" id="10499629"/>
<dbReference type="FunFam" id="3.30.565.10:FF:000359">
    <property type="entry name" value="MutL DNA mismatch repair protein"/>
    <property type="match status" value="1"/>
</dbReference>
<feature type="region of interest" description="Disordered" evidence="3">
    <location>
        <begin position="1166"/>
        <end position="1208"/>
    </location>
</feature>
<dbReference type="OMA" id="DHHAVEH"/>
<dbReference type="InterPro" id="IPR014721">
    <property type="entry name" value="Ribsml_uS5_D2-typ_fold_subgr"/>
</dbReference>
<dbReference type="GO" id="GO:0006298">
    <property type="term" value="P:mismatch repair"/>
    <property type="evidence" value="ECO:0000318"/>
    <property type="project" value="GO_Central"/>
</dbReference>
<comment type="similarity">
    <text evidence="1">Belongs to the DNA mismatch repair MutL/HexB family.</text>
</comment>
<evidence type="ECO:0000259" key="5">
    <source>
        <dbReference type="SMART" id="SM01340"/>
    </source>
</evidence>
<dbReference type="CDD" id="cd03486">
    <property type="entry name" value="MutL_Trans_MLH3"/>
    <property type="match status" value="1"/>
</dbReference>
<protein>
    <recommendedName>
        <fullName evidence="8">MutL C-terminal dimerisation domain-containing protein</fullName>
    </recommendedName>
</protein>
<feature type="compositionally biased region" description="Basic and acidic residues" evidence="3">
    <location>
        <begin position="1000"/>
        <end position="1022"/>
    </location>
</feature>
<feature type="region of interest" description="Disordered" evidence="3">
    <location>
        <begin position="409"/>
        <end position="442"/>
    </location>
</feature>
<dbReference type="GO" id="GO:0140664">
    <property type="term" value="F:ATP-dependent DNA damage sensor activity"/>
    <property type="evidence" value="ECO:0007669"/>
    <property type="project" value="InterPro"/>
</dbReference>
<dbReference type="eggNOG" id="KOG1977">
    <property type="taxonomic scope" value="Eukaryota"/>
</dbReference>
<dbReference type="STRING" id="5786.F0ZNG3"/>
<feature type="domain" description="DNA mismatch repair protein S5" evidence="5">
    <location>
        <begin position="232"/>
        <end position="375"/>
    </location>
</feature>
<dbReference type="OrthoDB" id="20909at2759"/>
<feature type="compositionally biased region" description="Basic and acidic residues" evidence="3">
    <location>
        <begin position="639"/>
        <end position="659"/>
    </location>
</feature>
<feature type="compositionally biased region" description="Low complexity" evidence="3">
    <location>
        <begin position="554"/>
        <end position="633"/>
    </location>
</feature>
<dbReference type="RefSeq" id="XP_003288962.1">
    <property type="nucleotide sequence ID" value="XM_003288914.1"/>
</dbReference>
<dbReference type="PANTHER" id="PTHR10073:SF47">
    <property type="entry name" value="DNA MISMATCH REPAIR PROTEIN MLH3"/>
    <property type="match status" value="1"/>
</dbReference>
<dbReference type="Pfam" id="PF13589">
    <property type="entry name" value="HATPase_c_3"/>
    <property type="match status" value="1"/>
</dbReference>
<dbReference type="SUPFAM" id="SSF118116">
    <property type="entry name" value="DNA mismatch repair protein MutL"/>
    <property type="match status" value="1"/>
</dbReference>
<dbReference type="SUPFAM" id="SSF54211">
    <property type="entry name" value="Ribosomal protein S5 domain 2-like"/>
    <property type="match status" value="1"/>
</dbReference>
<evidence type="ECO:0008006" key="8">
    <source>
        <dbReference type="Google" id="ProtNLM"/>
    </source>
</evidence>
<feature type="compositionally biased region" description="Basic and acidic residues" evidence="3">
    <location>
        <begin position="672"/>
        <end position="682"/>
    </location>
</feature>